<comment type="caution">
    <text evidence="7">The sequence shown here is derived from an EMBL/GenBank/DDBJ whole genome shotgun (WGS) entry which is preliminary data.</text>
</comment>
<dbReference type="NCBIfam" id="TIGR00367">
    <property type="entry name" value="calcium/sodium antiporter"/>
    <property type="match status" value="1"/>
</dbReference>
<evidence type="ECO:0000313" key="8">
    <source>
        <dbReference type="Proteomes" id="UP000018895"/>
    </source>
</evidence>
<dbReference type="AlphaFoldDB" id="W4QEU8"/>
<dbReference type="GO" id="GO:0005262">
    <property type="term" value="F:calcium channel activity"/>
    <property type="evidence" value="ECO:0007669"/>
    <property type="project" value="TreeGrafter"/>
</dbReference>
<dbReference type="GO" id="GO:0008273">
    <property type="term" value="F:calcium, potassium:sodium antiporter activity"/>
    <property type="evidence" value="ECO:0007669"/>
    <property type="project" value="TreeGrafter"/>
</dbReference>
<dbReference type="InterPro" id="IPR044880">
    <property type="entry name" value="NCX_ion-bd_dom_sf"/>
</dbReference>
<gene>
    <name evidence="7" type="ORF">JCM9152_2003</name>
</gene>
<evidence type="ECO:0000256" key="5">
    <source>
        <dbReference type="SAM" id="Phobius"/>
    </source>
</evidence>
<dbReference type="OrthoDB" id="9794225at2"/>
<feature type="transmembrane region" description="Helical" evidence="5">
    <location>
        <begin position="239"/>
        <end position="264"/>
    </location>
</feature>
<dbReference type="PANTHER" id="PTHR10846:SF8">
    <property type="entry name" value="INNER MEMBRANE PROTEIN YRBG"/>
    <property type="match status" value="1"/>
</dbReference>
<feature type="transmembrane region" description="Helical" evidence="5">
    <location>
        <begin position="270"/>
        <end position="287"/>
    </location>
</feature>
<evidence type="ECO:0000256" key="4">
    <source>
        <dbReference type="ARBA" id="ARBA00023136"/>
    </source>
</evidence>
<dbReference type="Pfam" id="PF01699">
    <property type="entry name" value="Na_Ca_ex"/>
    <property type="match status" value="2"/>
</dbReference>
<feature type="transmembrane region" description="Helical" evidence="5">
    <location>
        <begin position="71"/>
        <end position="91"/>
    </location>
</feature>
<evidence type="ECO:0000256" key="2">
    <source>
        <dbReference type="ARBA" id="ARBA00022692"/>
    </source>
</evidence>
<keyword evidence="8" id="KW-1185">Reference proteome</keyword>
<evidence type="ECO:0000256" key="1">
    <source>
        <dbReference type="ARBA" id="ARBA00004141"/>
    </source>
</evidence>
<name>W4QEU8_9BACI</name>
<protein>
    <submittedName>
        <fullName evidence="7">Inner membrane protein YrbG</fullName>
    </submittedName>
</protein>
<accession>W4QEU8</accession>
<evidence type="ECO:0000313" key="7">
    <source>
        <dbReference type="EMBL" id="GAE30591.1"/>
    </source>
</evidence>
<dbReference type="GO" id="GO:0005886">
    <property type="term" value="C:plasma membrane"/>
    <property type="evidence" value="ECO:0007669"/>
    <property type="project" value="TreeGrafter"/>
</dbReference>
<feature type="domain" description="Sodium/calcium exchanger membrane region" evidence="6">
    <location>
        <begin position="174"/>
        <end position="314"/>
    </location>
</feature>
<feature type="transmembrane region" description="Helical" evidence="5">
    <location>
        <begin position="103"/>
        <end position="120"/>
    </location>
</feature>
<feature type="transmembrane region" description="Helical" evidence="5">
    <location>
        <begin position="299"/>
        <end position="315"/>
    </location>
</feature>
<dbReference type="PANTHER" id="PTHR10846">
    <property type="entry name" value="SODIUM/POTASSIUM/CALCIUM EXCHANGER"/>
    <property type="match status" value="1"/>
</dbReference>
<dbReference type="InterPro" id="IPR004481">
    <property type="entry name" value="K/Na/Ca-exchanger"/>
</dbReference>
<sequence>MTYLLLILGFLLLIKGANWFVDGSASIAHSLSISPLIIGLTIVAFGTGAPEATVSIIAALEGNSDVTVGNIVGSNLLNLSLVVGLTAFIFPLKVESVTIRKEIPFAFLSAVVLLVLLFDSTNQDTYFLISRSDGVILLLFFTIFMYYVFEAAKNSRNDSIESTNHAPNHSLKKSILFSIFGLTAIVLGGYFVVETSTTIAYQFGMSETLVGLTIVAIGSSLPELVTSITAAMKKHSEMALGNVVGSSIFNVFFVLGLASLITPLTVSSKIIIDLIILLVLTIMLFIFSRTSYTVAKAEGFILTLAYVAYLIYIIIRN</sequence>
<reference evidence="7" key="1">
    <citation type="journal article" date="2014" name="Genome Announc.">
        <title>Draft Genome Sequences of Three Alkaliphilic Bacillus Strains, Bacillus wakoensis JCM 9140T, Bacillus akibai JCM 9157T, and Bacillus hemicellulosilyticus JCM 9152T.</title>
        <authorList>
            <person name="Yuki M."/>
            <person name="Oshima K."/>
            <person name="Suda W."/>
            <person name="Oshida Y."/>
            <person name="Kitamura K."/>
            <person name="Iida T."/>
            <person name="Hattori M."/>
            <person name="Ohkuma M."/>
        </authorList>
    </citation>
    <scope>NUCLEOTIDE SEQUENCE [LARGE SCALE GENOMIC DNA]</scope>
    <source>
        <strain evidence="7">JCM 9152</strain>
    </source>
</reference>
<comment type="subcellular location">
    <subcellularLocation>
        <location evidence="1">Membrane</location>
        <topology evidence="1">Multi-pass membrane protein</topology>
    </subcellularLocation>
</comment>
<keyword evidence="4 5" id="KW-0472">Membrane</keyword>
<dbReference type="GO" id="GO:0006874">
    <property type="term" value="P:intracellular calcium ion homeostasis"/>
    <property type="evidence" value="ECO:0007669"/>
    <property type="project" value="TreeGrafter"/>
</dbReference>
<feature type="transmembrane region" description="Helical" evidence="5">
    <location>
        <begin position="175"/>
        <end position="193"/>
    </location>
</feature>
<keyword evidence="2 5" id="KW-0812">Transmembrane</keyword>
<dbReference type="STRING" id="1236971.JCM9152_2003"/>
<dbReference type="RefSeq" id="WP_035343375.1">
    <property type="nucleotide sequence ID" value="NZ_BAUU01000012.1"/>
</dbReference>
<dbReference type="InterPro" id="IPR004837">
    <property type="entry name" value="NaCa_Exmemb"/>
</dbReference>
<keyword evidence="3 5" id="KW-1133">Transmembrane helix</keyword>
<feature type="transmembrane region" description="Helical" evidence="5">
    <location>
        <begin position="126"/>
        <end position="149"/>
    </location>
</feature>
<proteinExistence type="predicted"/>
<feature type="domain" description="Sodium/calcium exchanger membrane region" evidence="6">
    <location>
        <begin position="3"/>
        <end position="149"/>
    </location>
</feature>
<dbReference type="EMBL" id="BAUU01000012">
    <property type="protein sequence ID" value="GAE30591.1"/>
    <property type="molecule type" value="Genomic_DNA"/>
</dbReference>
<organism evidence="7 8">
    <name type="scientific">Halalkalibacter hemicellulosilyticusJCM 9152</name>
    <dbReference type="NCBI Taxonomy" id="1236971"/>
    <lineage>
        <taxon>Bacteria</taxon>
        <taxon>Bacillati</taxon>
        <taxon>Bacillota</taxon>
        <taxon>Bacilli</taxon>
        <taxon>Bacillales</taxon>
        <taxon>Bacillaceae</taxon>
        <taxon>Halalkalibacter</taxon>
    </lineage>
</organism>
<dbReference type="Proteomes" id="UP000018895">
    <property type="component" value="Unassembled WGS sequence"/>
</dbReference>
<evidence type="ECO:0000259" key="6">
    <source>
        <dbReference type="Pfam" id="PF01699"/>
    </source>
</evidence>
<evidence type="ECO:0000256" key="3">
    <source>
        <dbReference type="ARBA" id="ARBA00022989"/>
    </source>
</evidence>
<dbReference type="Gene3D" id="1.20.1420.30">
    <property type="entry name" value="NCX, central ion-binding region"/>
    <property type="match status" value="1"/>
</dbReference>